<dbReference type="EMBL" id="CP069127">
    <property type="protein sequence ID" value="QRG69500.1"/>
    <property type="molecule type" value="Genomic_DNA"/>
</dbReference>
<proteinExistence type="predicted"/>
<name>A0ABX7FUT1_BRECH</name>
<reference evidence="1 2" key="1">
    <citation type="submission" date="2021-01" db="EMBL/GenBank/DDBJ databases">
        <title>Identification of strong promoters based on the transcriptome of Brevibacillus choshinensis.</title>
        <authorList>
            <person name="Yao D."/>
            <person name="Zhang K."/>
            <person name="Wu J."/>
        </authorList>
    </citation>
    <scope>NUCLEOTIDE SEQUENCE [LARGE SCALE GENOMIC DNA]</scope>
    <source>
        <strain evidence="1 2">HPD31-SP3</strain>
    </source>
</reference>
<sequence>MGIVMNREKFEKMETEELGRACIEPILHPLRGKDPSVKAQAYERLTPGQRALFMFHVLHDHACPSAGEFAGWLAYTQQEFSYWIGIVAGLRFYEQQELLAILEGTILVLEERNRRLGKSMAEFTVLDMDDDRKLREQITSFYVEYQRQVPHTLRDIGQYIRRHPNEFVSWEPQ</sequence>
<protein>
    <submittedName>
        <fullName evidence="1">Uncharacterized protein</fullName>
    </submittedName>
</protein>
<dbReference type="Gene3D" id="1.20.1420.60">
    <property type="match status" value="1"/>
</dbReference>
<gene>
    <name evidence="1" type="ORF">JNE38_10440</name>
</gene>
<evidence type="ECO:0000313" key="1">
    <source>
        <dbReference type="EMBL" id="QRG69500.1"/>
    </source>
</evidence>
<accession>A0ABX7FUT1</accession>
<evidence type="ECO:0000313" key="2">
    <source>
        <dbReference type="Proteomes" id="UP000596248"/>
    </source>
</evidence>
<dbReference type="RefSeq" id="WP_203356491.1">
    <property type="nucleotide sequence ID" value="NZ_CP069127.1"/>
</dbReference>
<organism evidence="1 2">
    <name type="scientific">Brevibacillus choshinensis</name>
    <dbReference type="NCBI Taxonomy" id="54911"/>
    <lineage>
        <taxon>Bacteria</taxon>
        <taxon>Bacillati</taxon>
        <taxon>Bacillota</taxon>
        <taxon>Bacilli</taxon>
        <taxon>Bacillales</taxon>
        <taxon>Paenibacillaceae</taxon>
        <taxon>Brevibacillus</taxon>
    </lineage>
</organism>
<keyword evidence="2" id="KW-1185">Reference proteome</keyword>
<dbReference type="Proteomes" id="UP000596248">
    <property type="component" value="Chromosome"/>
</dbReference>